<keyword evidence="4 9" id="KW-0349">Heme</keyword>
<keyword evidence="5 9" id="KW-0479">Metal-binding</keyword>
<keyword evidence="8" id="KW-0503">Monooxygenase</keyword>
<evidence type="ECO:0000256" key="3">
    <source>
        <dbReference type="ARBA" id="ARBA00010617"/>
    </source>
</evidence>
<feature type="region of interest" description="Disordered" evidence="10">
    <location>
        <begin position="527"/>
        <end position="553"/>
    </location>
</feature>
<evidence type="ECO:0000256" key="4">
    <source>
        <dbReference type="ARBA" id="ARBA00022617"/>
    </source>
</evidence>
<evidence type="ECO:0000313" key="11">
    <source>
        <dbReference type="EMBL" id="PIL34519.1"/>
    </source>
</evidence>
<evidence type="ECO:0000313" key="12">
    <source>
        <dbReference type="Proteomes" id="UP000230002"/>
    </source>
</evidence>
<evidence type="ECO:0000256" key="10">
    <source>
        <dbReference type="SAM" id="MobiDB-lite"/>
    </source>
</evidence>
<keyword evidence="12" id="KW-1185">Reference proteome</keyword>
<dbReference type="GO" id="GO:0005506">
    <property type="term" value="F:iron ion binding"/>
    <property type="evidence" value="ECO:0007669"/>
    <property type="project" value="InterPro"/>
</dbReference>
<dbReference type="OrthoDB" id="1470350at2759"/>
<dbReference type="InterPro" id="IPR001128">
    <property type="entry name" value="Cyt_P450"/>
</dbReference>
<name>A0A2G8SL89_9APHY</name>
<feature type="binding site" description="axial binding residue" evidence="9">
    <location>
        <position position="488"/>
    </location>
    <ligand>
        <name>heme</name>
        <dbReference type="ChEBI" id="CHEBI:30413"/>
    </ligand>
    <ligandPart>
        <name>Fe</name>
        <dbReference type="ChEBI" id="CHEBI:18248"/>
    </ligandPart>
</feature>
<dbReference type="GO" id="GO:0004497">
    <property type="term" value="F:monooxygenase activity"/>
    <property type="evidence" value="ECO:0007669"/>
    <property type="project" value="UniProtKB-KW"/>
</dbReference>
<keyword evidence="6" id="KW-0560">Oxidoreductase</keyword>
<dbReference type="AlphaFoldDB" id="A0A2G8SL89"/>
<dbReference type="STRING" id="1077348.A0A2G8SL89"/>
<reference evidence="11 12" key="1">
    <citation type="journal article" date="2015" name="Sci. Rep.">
        <title>Chromosome-level genome map provides insights into diverse defense mechanisms in the medicinal fungus Ganoderma sinense.</title>
        <authorList>
            <person name="Zhu Y."/>
            <person name="Xu J."/>
            <person name="Sun C."/>
            <person name="Zhou S."/>
            <person name="Xu H."/>
            <person name="Nelson D.R."/>
            <person name="Qian J."/>
            <person name="Song J."/>
            <person name="Luo H."/>
            <person name="Xiang L."/>
            <person name="Li Y."/>
            <person name="Xu Z."/>
            <person name="Ji A."/>
            <person name="Wang L."/>
            <person name="Lu S."/>
            <person name="Hayward A."/>
            <person name="Sun W."/>
            <person name="Li X."/>
            <person name="Schwartz D.C."/>
            <person name="Wang Y."/>
            <person name="Chen S."/>
        </authorList>
    </citation>
    <scope>NUCLEOTIDE SEQUENCE [LARGE SCALE GENOMIC DNA]</scope>
    <source>
        <strain evidence="11 12">ZZ0214-1</strain>
    </source>
</reference>
<evidence type="ECO:0000256" key="8">
    <source>
        <dbReference type="ARBA" id="ARBA00023033"/>
    </source>
</evidence>
<dbReference type="EMBL" id="AYKW01000005">
    <property type="protein sequence ID" value="PIL34519.1"/>
    <property type="molecule type" value="Genomic_DNA"/>
</dbReference>
<dbReference type="PANTHER" id="PTHR24305:SF166">
    <property type="entry name" value="CYTOCHROME P450 12A4, MITOCHONDRIAL-RELATED"/>
    <property type="match status" value="1"/>
</dbReference>
<keyword evidence="7 9" id="KW-0408">Iron</keyword>
<evidence type="ECO:0000256" key="1">
    <source>
        <dbReference type="ARBA" id="ARBA00001971"/>
    </source>
</evidence>
<proteinExistence type="inferred from homology"/>
<accession>A0A2G8SL89</accession>
<evidence type="ECO:0000256" key="2">
    <source>
        <dbReference type="ARBA" id="ARBA00005179"/>
    </source>
</evidence>
<dbReference type="PANTHER" id="PTHR24305">
    <property type="entry name" value="CYTOCHROME P450"/>
    <property type="match status" value="1"/>
</dbReference>
<dbReference type="GO" id="GO:0020037">
    <property type="term" value="F:heme binding"/>
    <property type="evidence" value="ECO:0007669"/>
    <property type="project" value="InterPro"/>
</dbReference>
<protein>
    <submittedName>
        <fullName evidence="11">Cytochrome P450</fullName>
    </submittedName>
</protein>
<organism evidence="11 12">
    <name type="scientific">Ganoderma sinense ZZ0214-1</name>
    <dbReference type="NCBI Taxonomy" id="1077348"/>
    <lineage>
        <taxon>Eukaryota</taxon>
        <taxon>Fungi</taxon>
        <taxon>Dikarya</taxon>
        <taxon>Basidiomycota</taxon>
        <taxon>Agaricomycotina</taxon>
        <taxon>Agaricomycetes</taxon>
        <taxon>Polyporales</taxon>
        <taxon>Polyporaceae</taxon>
        <taxon>Ganoderma</taxon>
    </lineage>
</organism>
<sequence length="553" mass="61330">MTAYLPLAAAAVVLLAGLRAFRNYLFPSPLDNIPGPPSASFLTGNLSQFFATRTAGKFRARLTETYGAVSLIKGFLGKRWLVIHDVKALQAIGVKDQDSYRKALAPSNDLVILLGPSLLTTGGPQHKKQRKMMIPVFSNNHLRDMSHIFYNVSRKMRSAVASRVPTNGSPKILDMNSWMARTTLEILGQAGLGYSFDNFLEDSTDPYGESLKMFFPVYGPFQFFWFAFEPLTYVFSDAFIKGLLRLVPLRSLRRLLRISDTMHEHSSRIVEERKAALSKGDEAALHEVGEGKDIMSVCLKANMAAAAKDRLSDDELLAHMSTFILAGMDTTSNALSRILNLLAKNPSVQERLRAEIVEAQGGPGSDADIPYDDLIKLPYLDAVCRETLRLYAPVSYAPRVAAKDTVIPLATPVRGRDRTIMNELVVSKGTSMILHYQAANDAPELWGDDAHEWKPERWLSRLPKAVEDAHIPGVYSNLMTFAAGSRACIGFMFSQVETSRPGHSFAGVRIRVDGPRDYVELLRRQLPHDGRREPEAGDVVEGEGAVERHSGYF</sequence>
<dbReference type="Proteomes" id="UP000230002">
    <property type="component" value="Unassembled WGS sequence"/>
</dbReference>
<evidence type="ECO:0000256" key="5">
    <source>
        <dbReference type="ARBA" id="ARBA00022723"/>
    </source>
</evidence>
<comment type="pathway">
    <text evidence="2">Secondary metabolite biosynthesis.</text>
</comment>
<comment type="cofactor">
    <cofactor evidence="1 9">
        <name>heme</name>
        <dbReference type="ChEBI" id="CHEBI:30413"/>
    </cofactor>
</comment>
<dbReference type="PRINTS" id="PR00385">
    <property type="entry name" value="P450"/>
</dbReference>
<dbReference type="Pfam" id="PF00067">
    <property type="entry name" value="p450"/>
    <property type="match status" value="1"/>
</dbReference>
<comment type="similarity">
    <text evidence="3">Belongs to the cytochrome P450 family.</text>
</comment>
<evidence type="ECO:0000256" key="9">
    <source>
        <dbReference type="PIRSR" id="PIRSR602401-1"/>
    </source>
</evidence>
<dbReference type="InterPro" id="IPR050121">
    <property type="entry name" value="Cytochrome_P450_monoxygenase"/>
</dbReference>
<dbReference type="GO" id="GO:0016705">
    <property type="term" value="F:oxidoreductase activity, acting on paired donors, with incorporation or reduction of molecular oxygen"/>
    <property type="evidence" value="ECO:0007669"/>
    <property type="project" value="InterPro"/>
</dbReference>
<evidence type="ECO:0000256" key="7">
    <source>
        <dbReference type="ARBA" id="ARBA00023004"/>
    </source>
</evidence>
<dbReference type="Gene3D" id="1.10.630.10">
    <property type="entry name" value="Cytochrome P450"/>
    <property type="match status" value="1"/>
</dbReference>
<evidence type="ECO:0000256" key="6">
    <source>
        <dbReference type="ARBA" id="ARBA00023002"/>
    </source>
</evidence>
<dbReference type="InterPro" id="IPR036396">
    <property type="entry name" value="Cyt_P450_sf"/>
</dbReference>
<gene>
    <name evidence="11" type="ORF">GSI_03297</name>
</gene>
<dbReference type="PRINTS" id="PR00463">
    <property type="entry name" value="EP450I"/>
</dbReference>
<dbReference type="InterPro" id="IPR002401">
    <property type="entry name" value="Cyt_P450_E_grp-I"/>
</dbReference>
<comment type="caution">
    <text evidence="11">The sequence shown here is derived from an EMBL/GenBank/DDBJ whole genome shotgun (WGS) entry which is preliminary data.</text>
</comment>
<dbReference type="SUPFAM" id="SSF48264">
    <property type="entry name" value="Cytochrome P450"/>
    <property type="match status" value="1"/>
</dbReference>